<proteinExistence type="predicted"/>
<feature type="transmembrane region" description="Helical" evidence="5">
    <location>
        <begin position="226"/>
        <end position="242"/>
    </location>
</feature>
<feature type="transmembrane region" description="Helical" evidence="5">
    <location>
        <begin position="102"/>
        <end position="122"/>
    </location>
</feature>
<reference evidence="6" key="1">
    <citation type="journal article" date="2020" name="mSystems">
        <title>Genome- and Community-Level Interaction Insights into Carbon Utilization and Element Cycling Functions of Hydrothermarchaeota in Hydrothermal Sediment.</title>
        <authorList>
            <person name="Zhou Z."/>
            <person name="Liu Y."/>
            <person name="Xu W."/>
            <person name="Pan J."/>
            <person name="Luo Z.H."/>
            <person name="Li M."/>
        </authorList>
    </citation>
    <scope>NUCLEOTIDE SEQUENCE [LARGE SCALE GENOMIC DNA]</scope>
    <source>
        <strain evidence="6">SpSt-1233</strain>
    </source>
</reference>
<evidence type="ECO:0000256" key="1">
    <source>
        <dbReference type="ARBA" id="ARBA00004141"/>
    </source>
</evidence>
<dbReference type="Pfam" id="PF02535">
    <property type="entry name" value="Zip"/>
    <property type="match status" value="1"/>
</dbReference>
<evidence type="ECO:0000256" key="4">
    <source>
        <dbReference type="ARBA" id="ARBA00023136"/>
    </source>
</evidence>
<dbReference type="EMBL" id="DSEC01000340">
    <property type="protein sequence ID" value="HER43772.1"/>
    <property type="molecule type" value="Genomic_DNA"/>
</dbReference>
<feature type="transmembrane region" description="Helical" evidence="5">
    <location>
        <begin position="192"/>
        <end position="214"/>
    </location>
</feature>
<feature type="transmembrane region" description="Helical" evidence="5">
    <location>
        <begin position="6"/>
        <end position="27"/>
    </location>
</feature>
<dbReference type="AlphaFoldDB" id="A0A7V2F3F4"/>
<comment type="subcellular location">
    <subcellularLocation>
        <location evidence="1">Membrane</location>
        <topology evidence="1">Multi-pass membrane protein</topology>
    </subcellularLocation>
</comment>
<dbReference type="GO" id="GO:0005385">
    <property type="term" value="F:zinc ion transmembrane transporter activity"/>
    <property type="evidence" value="ECO:0007669"/>
    <property type="project" value="TreeGrafter"/>
</dbReference>
<keyword evidence="3 5" id="KW-1133">Transmembrane helix</keyword>
<sequence length="244" mass="26245">MSINGFSAVILASFSACAVTTIGIYVISKYEHWGREHSAFFMSFAAGVLISVSFMHIIPKSFQMNGAAPVFLLIGFLGIHLSNRLLDFFVCHRYECPDYAMGIIPMLGIGIHSFIDGVIYSVTFNVSILTGVLAAIGMVLHEFPEGIITFVLLERGGFSKKKAALYAFFAAALSTPLGALLSYPFINTIRRSTLGALLALSAGALVYVGASHLLPAVEKEHKKYSVLALAAGVLVAYLIILSKD</sequence>
<evidence type="ECO:0000313" key="6">
    <source>
        <dbReference type="EMBL" id="HER43772.1"/>
    </source>
</evidence>
<comment type="caution">
    <text evidence="6">The sequence shown here is derived from an EMBL/GenBank/DDBJ whole genome shotgun (WGS) entry which is preliminary data.</text>
</comment>
<feature type="transmembrane region" description="Helical" evidence="5">
    <location>
        <begin position="165"/>
        <end position="186"/>
    </location>
</feature>
<gene>
    <name evidence="6" type="ORF">ENO08_04865</name>
</gene>
<feature type="transmembrane region" description="Helical" evidence="5">
    <location>
        <begin position="39"/>
        <end position="58"/>
    </location>
</feature>
<dbReference type="GO" id="GO:0016020">
    <property type="term" value="C:membrane"/>
    <property type="evidence" value="ECO:0007669"/>
    <property type="project" value="UniProtKB-SubCell"/>
</dbReference>
<organism evidence="6">
    <name type="scientific">Eiseniibacteriota bacterium</name>
    <dbReference type="NCBI Taxonomy" id="2212470"/>
    <lineage>
        <taxon>Bacteria</taxon>
        <taxon>Candidatus Eiseniibacteriota</taxon>
    </lineage>
</organism>
<dbReference type="PANTHER" id="PTHR11040">
    <property type="entry name" value="ZINC/IRON TRANSPORTER"/>
    <property type="match status" value="1"/>
</dbReference>
<accession>A0A7V2F3F4</accession>
<keyword evidence="2 5" id="KW-0812">Transmembrane</keyword>
<evidence type="ECO:0000256" key="3">
    <source>
        <dbReference type="ARBA" id="ARBA00022989"/>
    </source>
</evidence>
<evidence type="ECO:0000256" key="5">
    <source>
        <dbReference type="SAM" id="Phobius"/>
    </source>
</evidence>
<name>A0A7V2F3F4_UNCEI</name>
<protein>
    <submittedName>
        <fullName evidence="6">ZIP family metal transporter</fullName>
    </submittedName>
</protein>
<dbReference type="InterPro" id="IPR003689">
    <property type="entry name" value="ZIP"/>
</dbReference>
<keyword evidence="4 5" id="KW-0472">Membrane</keyword>
<dbReference type="Proteomes" id="UP000886069">
    <property type="component" value="Unassembled WGS sequence"/>
</dbReference>
<feature type="transmembrane region" description="Helical" evidence="5">
    <location>
        <begin position="70"/>
        <end position="90"/>
    </location>
</feature>
<feature type="transmembrane region" description="Helical" evidence="5">
    <location>
        <begin position="128"/>
        <end position="153"/>
    </location>
</feature>
<evidence type="ECO:0000256" key="2">
    <source>
        <dbReference type="ARBA" id="ARBA00022692"/>
    </source>
</evidence>